<dbReference type="PROSITE" id="PS51318">
    <property type="entry name" value="TAT"/>
    <property type="match status" value="1"/>
</dbReference>
<dbReference type="EMBL" id="JBHUIR010000051">
    <property type="protein sequence ID" value="MFD2260706.1"/>
    <property type="molecule type" value="Genomic_DNA"/>
</dbReference>
<evidence type="ECO:0000313" key="1">
    <source>
        <dbReference type="EMBL" id="MFD2260706.1"/>
    </source>
</evidence>
<dbReference type="RefSeq" id="WP_345099907.1">
    <property type="nucleotide sequence ID" value="NZ_BAABGS010000072.1"/>
</dbReference>
<comment type="caution">
    <text evidence="1">The sequence shown here is derived from an EMBL/GenBank/DDBJ whole genome shotgun (WGS) entry which is preliminary data.</text>
</comment>
<keyword evidence="2" id="KW-1185">Reference proteome</keyword>
<dbReference type="InterPro" id="IPR006311">
    <property type="entry name" value="TAT_signal"/>
</dbReference>
<proteinExistence type="predicted"/>
<sequence>MATVYRHPGLSRRELLKGGAIGAALIITGTAVICPEGAWGLETQGLQPDTVATLIKMARDIYPHDRLPDRYYAIAIKGHDAKAAEDAAYKTLIEEGVADLNRRAGADGYRGLGWEEDRVAVLQQIEDTDFFQAIRSDLVVSLYNQKEVWPYFGYEGESYSKGGYINRGFDDIDWL</sequence>
<evidence type="ECO:0000313" key="2">
    <source>
        <dbReference type="Proteomes" id="UP001597373"/>
    </source>
</evidence>
<name>A0ABW5DMC4_9HYPH</name>
<accession>A0ABW5DMC4</accession>
<protein>
    <submittedName>
        <fullName evidence="1">Gluconate 2-dehydrogenase subunit 3 family protein</fullName>
    </submittedName>
</protein>
<organism evidence="1 2">
    <name type="scientific">Chelativorans composti</name>
    <dbReference type="NCBI Taxonomy" id="768533"/>
    <lineage>
        <taxon>Bacteria</taxon>
        <taxon>Pseudomonadati</taxon>
        <taxon>Pseudomonadota</taxon>
        <taxon>Alphaproteobacteria</taxon>
        <taxon>Hyphomicrobiales</taxon>
        <taxon>Phyllobacteriaceae</taxon>
        <taxon>Chelativorans</taxon>
    </lineage>
</organism>
<gene>
    <name evidence="1" type="ORF">ACFSMZ_13175</name>
</gene>
<reference evidence="2" key="1">
    <citation type="journal article" date="2019" name="Int. J. Syst. Evol. Microbiol.">
        <title>The Global Catalogue of Microorganisms (GCM) 10K type strain sequencing project: providing services to taxonomists for standard genome sequencing and annotation.</title>
        <authorList>
            <consortium name="The Broad Institute Genomics Platform"/>
            <consortium name="The Broad Institute Genome Sequencing Center for Infectious Disease"/>
            <person name="Wu L."/>
            <person name="Ma J."/>
        </authorList>
    </citation>
    <scope>NUCLEOTIDE SEQUENCE [LARGE SCALE GENOMIC DNA]</scope>
    <source>
        <strain evidence="2">KCTC 23707</strain>
    </source>
</reference>
<dbReference type="Proteomes" id="UP001597373">
    <property type="component" value="Unassembled WGS sequence"/>
</dbReference>